<dbReference type="InParanoid" id="A0A1C7MV90"/>
<gene>
    <name evidence="2" type="ORF">A0J61_11211</name>
</gene>
<evidence type="ECO:0000313" key="3">
    <source>
        <dbReference type="Proteomes" id="UP000093000"/>
    </source>
</evidence>
<dbReference type="Proteomes" id="UP000093000">
    <property type="component" value="Unassembled WGS sequence"/>
</dbReference>
<proteinExistence type="predicted"/>
<keyword evidence="3" id="KW-1185">Reference proteome</keyword>
<organism evidence="2 3">
    <name type="scientific">Choanephora cucurbitarum</name>
    <dbReference type="NCBI Taxonomy" id="101091"/>
    <lineage>
        <taxon>Eukaryota</taxon>
        <taxon>Fungi</taxon>
        <taxon>Fungi incertae sedis</taxon>
        <taxon>Mucoromycota</taxon>
        <taxon>Mucoromycotina</taxon>
        <taxon>Mucoromycetes</taxon>
        <taxon>Mucorales</taxon>
        <taxon>Mucorineae</taxon>
        <taxon>Choanephoraceae</taxon>
        <taxon>Choanephoroideae</taxon>
        <taxon>Choanephora</taxon>
    </lineage>
</organism>
<protein>
    <submittedName>
        <fullName evidence="2">Uncharacterized protein</fullName>
    </submittedName>
</protein>
<feature type="region of interest" description="Disordered" evidence="1">
    <location>
        <begin position="1"/>
        <end position="27"/>
    </location>
</feature>
<dbReference type="EMBL" id="LUGH01001780">
    <property type="protein sequence ID" value="OBZ80740.1"/>
    <property type="molecule type" value="Genomic_DNA"/>
</dbReference>
<comment type="caution">
    <text evidence="2">The sequence shown here is derived from an EMBL/GenBank/DDBJ whole genome shotgun (WGS) entry which is preliminary data.</text>
</comment>
<dbReference type="AlphaFoldDB" id="A0A1C7MV90"/>
<reference evidence="2 3" key="1">
    <citation type="submission" date="2016-03" db="EMBL/GenBank/DDBJ databases">
        <title>Choanephora cucurbitarum.</title>
        <authorList>
            <person name="Min B."/>
            <person name="Park H."/>
            <person name="Park J.-H."/>
            <person name="Shin H.-D."/>
            <person name="Choi I.-G."/>
        </authorList>
    </citation>
    <scope>NUCLEOTIDE SEQUENCE [LARGE SCALE GENOMIC DNA]</scope>
    <source>
        <strain evidence="2 3">KUS-F28377</strain>
    </source>
</reference>
<sequence length="181" mass="20304">MSDHNPPLDSAATLSPGGLRGANFASPLPPPPPVFGLGLVTPSLQSRSVFTPSMDPPVEDTDDATLRSYFEHPQSKYLELLHYIVVGRGERQVRIGQLQERINLYGTLLPTMSAAQQAMFVPTVQETEMTLQQLASETALLEEMVEPEKDWIRNEVEKLTQQHEDDVKTLINDYDWPNMED</sequence>
<evidence type="ECO:0000313" key="2">
    <source>
        <dbReference type="EMBL" id="OBZ80740.1"/>
    </source>
</evidence>
<accession>A0A1C7MV90</accession>
<evidence type="ECO:0000256" key="1">
    <source>
        <dbReference type="SAM" id="MobiDB-lite"/>
    </source>
</evidence>
<name>A0A1C7MV90_9FUNG</name>